<evidence type="ECO:0000313" key="3">
    <source>
        <dbReference type="EMBL" id="TKR76657.1"/>
    </source>
</evidence>
<feature type="coiled-coil region" evidence="1">
    <location>
        <begin position="220"/>
        <end position="250"/>
    </location>
</feature>
<evidence type="ECO:0000256" key="1">
    <source>
        <dbReference type="SAM" id="Coils"/>
    </source>
</evidence>
<feature type="region of interest" description="Disordered" evidence="2">
    <location>
        <begin position="1"/>
        <end position="33"/>
    </location>
</feature>
<sequence>MGRHRHLTESSRKTASKQIFKESSPTSQKAFQTPQEQQQLSLDIVHHHFANLYWPFICFQRGGLLEDNTTCCTHPLCLQLRHIWPHVATCTDHENCGVANCALTKISIGHAYSRPQCCTDYMQQYYPHFRTCSEEITIYHELQAALVQADKCFLDGNSRCAIDSQCRVLKHLSEHSKKCTNTACTVPNCIYAKLSRDHFDKYQQVCCFKKINPDLILSCVQKAKNQEAKIQKAQTQADEEQIQKAETEAKTEPEVEEQYDESIPISGPYHNNPPPQFQGALATLQKSFRGSTNNIFINTNVPICECGKLYQEKETYQGLTFYNNNLKREISQLKENKERIEKALRDVDRELTDEKIVLSQLRTEQKELREEIEQLKTQKSKFEEQAVQIENEVKMLAKELEEQNKVKEETAKLQDGIEKLKEQTQKADDRCKEYLLKLSIAKKNFEDQQNQNTLRSHGKQPQANPPRNQVRWQPVQQREQVQNAPIMVPQQRVPIQQQFPIHYQQSMQPHGQQPVQNVNYYVYSQAPQQRIPGFD</sequence>
<dbReference type="AlphaFoldDB" id="A0A4U5N2L4"/>
<keyword evidence="1" id="KW-0175">Coiled coil</keyword>
<reference evidence="3 4" key="1">
    <citation type="journal article" date="2015" name="Genome Biol.">
        <title>Comparative genomics of Steinernema reveals deeply conserved gene regulatory networks.</title>
        <authorList>
            <person name="Dillman A.R."/>
            <person name="Macchietto M."/>
            <person name="Porter C.F."/>
            <person name="Rogers A."/>
            <person name="Williams B."/>
            <person name="Antoshechkin I."/>
            <person name="Lee M.M."/>
            <person name="Goodwin Z."/>
            <person name="Lu X."/>
            <person name="Lewis E.E."/>
            <person name="Goodrich-Blair H."/>
            <person name="Stock S.P."/>
            <person name="Adams B.J."/>
            <person name="Sternberg P.W."/>
            <person name="Mortazavi A."/>
        </authorList>
    </citation>
    <scope>NUCLEOTIDE SEQUENCE [LARGE SCALE GENOMIC DNA]</scope>
    <source>
        <strain evidence="3 4">ALL</strain>
    </source>
</reference>
<protein>
    <submittedName>
        <fullName evidence="3">Uncharacterized protein</fullName>
    </submittedName>
</protein>
<reference evidence="3 4" key="2">
    <citation type="journal article" date="2019" name="G3 (Bethesda)">
        <title>Hybrid Assembly of the Genome of the Entomopathogenic Nematode Steinernema carpocapsae Identifies the X-Chromosome.</title>
        <authorList>
            <person name="Serra L."/>
            <person name="Macchietto M."/>
            <person name="Macias-Munoz A."/>
            <person name="McGill C.J."/>
            <person name="Rodriguez I.M."/>
            <person name="Rodriguez B."/>
            <person name="Murad R."/>
            <person name="Mortazavi A."/>
        </authorList>
    </citation>
    <scope>NUCLEOTIDE SEQUENCE [LARGE SCALE GENOMIC DNA]</scope>
    <source>
        <strain evidence="3 4">ALL</strain>
    </source>
</reference>
<dbReference type="Proteomes" id="UP000298663">
    <property type="component" value="Unassembled WGS sequence"/>
</dbReference>
<dbReference type="EMBL" id="AZBU02000005">
    <property type="protein sequence ID" value="TKR76657.1"/>
    <property type="molecule type" value="Genomic_DNA"/>
</dbReference>
<comment type="caution">
    <text evidence="3">The sequence shown here is derived from an EMBL/GenBank/DDBJ whole genome shotgun (WGS) entry which is preliminary data.</text>
</comment>
<gene>
    <name evidence="3" type="ORF">L596_017767</name>
</gene>
<feature type="compositionally biased region" description="Polar residues" evidence="2">
    <location>
        <begin position="21"/>
        <end position="33"/>
    </location>
</feature>
<keyword evidence="4" id="KW-1185">Reference proteome</keyword>
<feature type="coiled-coil region" evidence="1">
    <location>
        <begin position="323"/>
        <end position="437"/>
    </location>
</feature>
<name>A0A4U5N2L4_STECR</name>
<evidence type="ECO:0000313" key="4">
    <source>
        <dbReference type="Proteomes" id="UP000298663"/>
    </source>
</evidence>
<evidence type="ECO:0000256" key="2">
    <source>
        <dbReference type="SAM" id="MobiDB-lite"/>
    </source>
</evidence>
<accession>A0A4U5N2L4</accession>
<proteinExistence type="predicted"/>
<organism evidence="3 4">
    <name type="scientific">Steinernema carpocapsae</name>
    <name type="common">Entomopathogenic nematode</name>
    <dbReference type="NCBI Taxonomy" id="34508"/>
    <lineage>
        <taxon>Eukaryota</taxon>
        <taxon>Metazoa</taxon>
        <taxon>Ecdysozoa</taxon>
        <taxon>Nematoda</taxon>
        <taxon>Chromadorea</taxon>
        <taxon>Rhabditida</taxon>
        <taxon>Tylenchina</taxon>
        <taxon>Panagrolaimomorpha</taxon>
        <taxon>Strongyloidoidea</taxon>
        <taxon>Steinernematidae</taxon>
        <taxon>Steinernema</taxon>
    </lineage>
</organism>
<feature type="region of interest" description="Disordered" evidence="2">
    <location>
        <begin position="449"/>
        <end position="477"/>
    </location>
</feature>